<dbReference type="NCBIfam" id="NF003997">
    <property type="entry name" value="PRK05473.1"/>
    <property type="match status" value="1"/>
</dbReference>
<evidence type="ECO:0000256" key="1">
    <source>
        <dbReference type="ARBA" id="ARBA00010888"/>
    </source>
</evidence>
<accession>A0A9D1HU17</accession>
<dbReference type="InterPro" id="IPR009309">
    <property type="entry name" value="IreB"/>
</dbReference>
<gene>
    <name evidence="2" type="ORF">IAD49_01710</name>
</gene>
<reference evidence="2" key="1">
    <citation type="submission" date="2020-10" db="EMBL/GenBank/DDBJ databases">
        <authorList>
            <person name="Gilroy R."/>
        </authorList>
    </citation>
    <scope>NUCLEOTIDE SEQUENCE</scope>
    <source>
        <strain evidence="2">CHK197-8231</strain>
    </source>
</reference>
<sequence length="80" mass="9244">MDQTKVFGTNELKDAMIEETLKDVYEILEDTGYNAINQMVGYLMSGDPGFITSNKEARSRITKYDRSKILEYLVRKSLQK</sequence>
<dbReference type="PANTHER" id="PTHR40067">
    <property type="entry name" value="UPF0297 PROTEIN YRZL"/>
    <property type="match status" value="1"/>
</dbReference>
<reference evidence="2" key="2">
    <citation type="journal article" date="2021" name="PeerJ">
        <title>Extensive microbial diversity within the chicken gut microbiome revealed by metagenomics and culture.</title>
        <authorList>
            <person name="Gilroy R."/>
            <person name="Ravi A."/>
            <person name="Getino M."/>
            <person name="Pursley I."/>
            <person name="Horton D.L."/>
            <person name="Alikhan N.F."/>
            <person name="Baker D."/>
            <person name="Gharbi K."/>
            <person name="Hall N."/>
            <person name="Watson M."/>
            <person name="Adriaenssens E.M."/>
            <person name="Foster-Nyarko E."/>
            <person name="Jarju S."/>
            <person name="Secka A."/>
            <person name="Antonio M."/>
            <person name="Oren A."/>
            <person name="Chaudhuri R.R."/>
            <person name="La Ragione R."/>
            <person name="Hildebrand F."/>
            <person name="Pallen M.J."/>
        </authorList>
    </citation>
    <scope>NUCLEOTIDE SEQUENCE</scope>
    <source>
        <strain evidence="2">CHK197-8231</strain>
    </source>
</reference>
<evidence type="ECO:0000313" key="3">
    <source>
        <dbReference type="Proteomes" id="UP000824087"/>
    </source>
</evidence>
<comment type="caution">
    <text evidence="2">The sequence shown here is derived from an EMBL/GenBank/DDBJ whole genome shotgun (WGS) entry which is preliminary data.</text>
</comment>
<dbReference type="EMBL" id="DVML01000010">
    <property type="protein sequence ID" value="HIU22277.1"/>
    <property type="molecule type" value="Genomic_DNA"/>
</dbReference>
<evidence type="ECO:0000313" key="2">
    <source>
        <dbReference type="EMBL" id="HIU22277.1"/>
    </source>
</evidence>
<comment type="similarity">
    <text evidence="1">Belongs to the UPF0297 family.</text>
</comment>
<dbReference type="Proteomes" id="UP000824087">
    <property type="component" value="Unassembled WGS sequence"/>
</dbReference>
<dbReference type="AlphaFoldDB" id="A0A9D1HU17"/>
<organism evidence="2 3">
    <name type="scientific">Candidatus Fimihabitans intestinipullorum</name>
    <dbReference type="NCBI Taxonomy" id="2840820"/>
    <lineage>
        <taxon>Bacteria</taxon>
        <taxon>Bacillati</taxon>
        <taxon>Mycoplasmatota</taxon>
        <taxon>Mycoplasmatota incertae sedis</taxon>
        <taxon>Candidatus Fimihabitans</taxon>
    </lineage>
</organism>
<protein>
    <submittedName>
        <fullName evidence="2">IreB family regulatory phosphoprotein</fullName>
    </submittedName>
</protein>
<name>A0A9D1HU17_9BACT</name>
<dbReference type="PANTHER" id="PTHR40067:SF1">
    <property type="entry name" value="UPF0297 PROTEIN YRZL"/>
    <property type="match status" value="1"/>
</dbReference>
<dbReference type="Pfam" id="PF06135">
    <property type="entry name" value="IreB"/>
    <property type="match status" value="1"/>
</dbReference>
<proteinExistence type="inferred from homology"/>